<evidence type="ECO:0000313" key="4">
    <source>
        <dbReference type="Proteomes" id="UP000006620"/>
    </source>
</evidence>
<gene>
    <name evidence="3" type="ordered locus">KNP414_04046</name>
</gene>
<dbReference type="PATRIC" id="fig|1036673.3.peg.3722"/>
<sequence length="116" mass="13034">MESNRIVPKSETQRPPLPGRQQELLEQVHDKVTEIAAGMEKKQIAEYLQLMNDPKRLLWLNLISGVARGVGIAFGITAFTTGLLYMLKGLGALDLPIIGGFIADLIEHVQYQMRRY</sequence>
<keyword evidence="2" id="KW-0472">Membrane</keyword>
<feature type="transmembrane region" description="Helical" evidence="2">
    <location>
        <begin position="85"/>
        <end position="106"/>
    </location>
</feature>
<name>F8FDL4_PAEMK</name>
<evidence type="ECO:0000256" key="1">
    <source>
        <dbReference type="SAM" id="MobiDB-lite"/>
    </source>
</evidence>
<evidence type="ECO:0000313" key="3">
    <source>
        <dbReference type="EMBL" id="AEI42579.1"/>
    </source>
</evidence>
<reference evidence="3 4" key="2">
    <citation type="journal article" date="2013" name="Genome Announc.">
        <title>Genome Sequence of Growth-Improving Paenibacillus mucilaginosus Strain KNP414.</title>
        <authorList>
            <person name="Lu J.J."/>
            <person name="Wang J.F."/>
            <person name="Hu X.F."/>
        </authorList>
    </citation>
    <scope>NUCLEOTIDE SEQUENCE [LARGE SCALE GENOMIC DNA]</scope>
    <source>
        <strain evidence="3 4">KNP414</strain>
    </source>
</reference>
<organism evidence="3 4">
    <name type="scientific">Paenibacillus mucilaginosus (strain KNP414)</name>
    <dbReference type="NCBI Taxonomy" id="1036673"/>
    <lineage>
        <taxon>Bacteria</taxon>
        <taxon>Bacillati</taxon>
        <taxon>Bacillota</taxon>
        <taxon>Bacilli</taxon>
        <taxon>Bacillales</taxon>
        <taxon>Paenibacillaceae</taxon>
        <taxon>Paenibacillus</taxon>
    </lineage>
</organism>
<dbReference type="RefSeq" id="WP_013917735.1">
    <property type="nucleotide sequence ID" value="NC_015690.1"/>
</dbReference>
<reference evidence="4" key="1">
    <citation type="submission" date="2011-06" db="EMBL/GenBank/DDBJ databases">
        <title>Complete genome sequence of Paenibacillus mucilaginosus KNP414.</title>
        <authorList>
            <person name="Wang J."/>
            <person name="Hu S."/>
            <person name="Hu X."/>
            <person name="Zhang B."/>
            <person name="Dong D."/>
            <person name="Zhang S."/>
            <person name="Zhao K."/>
            <person name="Wu D."/>
        </authorList>
    </citation>
    <scope>NUCLEOTIDE SEQUENCE [LARGE SCALE GENOMIC DNA]</scope>
    <source>
        <strain evidence="4">KNP414</strain>
    </source>
</reference>
<keyword evidence="2" id="KW-0812">Transmembrane</keyword>
<dbReference type="Proteomes" id="UP000006620">
    <property type="component" value="Chromosome"/>
</dbReference>
<feature type="transmembrane region" description="Helical" evidence="2">
    <location>
        <begin position="57"/>
        <end position="79"/>
    </location>
</feature>
<accession>F8FDL4</accession>
<dbReference type="KEGG" id="pms:KNP414_04046"/>
<dbReference type="HOGENOM" id="CLU_155870_2_0_9"/>
<keyword evidence="2" id="KW-1133">Transmembrane helix</keyword>
<dbReference type="Pfam" id="PF18910">
    <property type="entry name" value="DUF5665"/>
    <property type="match status" value="1"/>
</dbReference>
<evidence type="ECO:0000256" key="2">
    <source>
        <dbReference type="SAM" id="Phobius"/>
    </source>
</evidence>
<dbReference type="EMBL" id="CP002869">
    <property type="protein sequence ID" value="AEI42579.1"/>
    <property type="molecule type" value="Genomic_DNA"/>
</dbReference>
<protein>
    <submittedName>
        <fullName evidence="3">Uncharacterized protein</fullName>
    </submittedName>
</protein>
<feature type="region of interest" description="Disordered" evidence="1">
    <location>
        <begin position="1"/>
        <end position="22"/>
    </location>
</feature>
<dbReference type="AlphaFoldDB" id="F8FDL4"/>
<dbReference type="InterPro" id="IPR043723">
    <property type="entry name" value="DUF5665"/>
</dbReference>
<proteinExistence type="predicted"/>